<dbReference type="InterPro" id="IPR036388">
    <property type="entry name" value="WH-like_DNA-bd_sf"/>
</dbReference>
<dbReference type="Pfam" id="PF00538">
    <property type="entry name" value="Linker_histone"/>
    <property type="match status" value="1"/>
</dbReference>
<dbReference type="EMBL" id="UYRU01069846">
    <property type="protein sequence ID" value="VDN19070.1"/>
    <property type="molecule type" value="Genomic_DNA"/>
</dbReference>
<keyword evidence="2" id="KW-0539">Nucleus</keyword>
<dbReference type="InterPro" id="IPR005819">
    <property type="entry name" value="H1/H5"/>
</dbReference>
<dbReference type="PROSITE" id="PS51504">
    <property type="entry name" value="H15"/>
    <property type="match status" value="1"/>
</dbReference>
<protein>
    <recommendedName>
        <fullName evidence="4">H15 domain-containing protein</fullName>
    </recommendedName>
</protein>
<dbReference type="OrthoDB" id="10067792at2759"/>
<evidence type="ECO:0000313" key="5">
    <source>
        <dbReference type="EMBL" id="VDN19070.1"/>
    </source>
</evidence>
<dbReference type="InterPro" id="IPR036390">
    <property type="entry name" value="WH_DNA-bd_sf"/>
</dbReference>
<name>A0A3P7M055_DIBLA</name>
<feature type="compositionally biased region" description="Basic residues" evidence="3">
    <location>
        <begin position="139"/>
        <end position="157"/>
    </location>
</feature>
<feature type="compositionally biased region" description="Low complexity" evidence="3">
    <location>
        <begin position="106"/>
        <end position="121"/>
    </location>
</feature>
<evidence type="ECO:0000259" key="4">
    <source>
        <dbReference type="PROSITE" id="PS51504"/>
    </source>
</evidence>
<organism evidence="5 6">
    <name type="scientific">Dibothriocephalus latus</name>
    <name type="common">Fish tapeworm</name>
    <name type="synonym">Diphyllobothrium latum</name>
    <dbReference type="NCBI Taxonomy" id="60516"/>
    <lineage>
        <taxon>Eukaryota</taxon>
        <taxon>Metazoa</taxon>
        <taxon>Spiralia</taxon>
        <taxon>Lophotrochozoa</taxon>
        <taxon>Platyhelminthes</taxon>
        <taxon>Cestoda</taxon>
        <taxon>Eucestoda</taxon>
        <taxon>Diphyllobothriidea</taxon>
        <taxon>Diphyllobothriidae</taxon>
        <taxon>Dibothriocephalus</taxon>
    </lineage>
</organism>
<dbReference type="GO" id="GO:0000786">
    <property type="term" value="C:nucleosome"/>
    <property type="evidence" value="ECO:0007669"/>
    <property type="project" value="InterPro"/>
</dbReference>
<dbReference type="InterPro" id="IPR005818">
    <property type="entry name" value="Histone_H1/H5_H15"/>
</dbReference>
<evidence type="ECO:0000256" key="2">
    <source>
        <dbReference type="RuleBase" id="RU003894"/>
    </source>
</evidence>
<reference evidence="5 6" key="1">
    <citation type="submission" date="2018-11" db="EMBL/GenBank/DDBJ databases">
        <authorList>
            <consortium name="Pathogen Informatics"/>
        </authorList>
    </citation>
    <scope>NUCLEOTIDE SEQUENCE [LARGE SCALE GENOMIC DNA]</scope>
</reference>
<dbReference type="GO" id="GO:0006334">
    <property type="term" value="P:nucleosome assembly"/>
    <property type="evidence" value="ECO:0007669"/>
    <property type="project" value="InterPro"/>
</dbReference>
<dbReference type="GO" id="GO:0005634">
    <property type="term" value="C:nucleus"/>
    <property type="evidence" value="ECO:0007669"/>
    <property type="project" value="UniProtKB-SubCell"/>
</dbReference>
<dbReference type="PRINTS" id="PR00624">
    <property type="entry name" value="HISTONEH5"/>
</dbReference>
<gene>
    <name evidence="5" type="ORF">DILT_LOCUS13336</name>
</gene>
<dbReference type="AlphaFoldDB" id="A0A3P7M055"/>
<evidence type="ECO:0000313" key="6">
    <source>
        <dbReference type="Proteomes" id="UP000281553"/>
    </source>
</evidence>
<dbReference type="Proteomes" id="UP000281553">
    <property type="component" value="Unassembled WGS sequence"/>
</dbReference>
<evidence type="ECO:0000256" key="3">
    <source>
        <dbReference type="SAM" id="MobiDB-lite"/>
    </source>
</evidence>
<keyword evidence="2" id="KW-0158">Chromosome</keyword>
<dbReference type="SMART" id="SM00526">
    <property type="entry name" value="H15"/>
    <property type="match status" value="1"/>
</dbReference>
<dbReference type="GO" id="GO:0003677">
    <property type="term" value="F:DNA binding"/>
    <property type="evidence" value="ECO:0007669"/>
    <property type="project" value="UniProtKB-KW"/>
</dbReference>
<dbReference type="GO" id="GO:0030527">
    <property type="term" value="F:structural constituent of chromatin"/>
    <property type="evidence" value="ECO:0007669"/>
    <property type="project" value="InterPro"/>
</dbReference>
<accession>A0A3P7M055</accession>
<comment type="subcellular location">
    <subcellularLocation>
        <location evidence="2">Nucleus</location>
    </subcellularLocation>
</comment>
<feature type="region of interest" description="Disordered" evidence="3">
    <location>
        <begin position="84"/>
        <end position="157"/>
    </location>
</feature>
<comment type="similarity">
    <text evidence="2">Belongs to the histone H1/H5 family.</text>
</comment>
<dbReference type="SUPFAM" id="SSF46785">
    <property type="entry name" value="Winged helix' DNA-binding domain"/>
    <property type="match status" value="1"/>
</dbReference>
<proteinExistence type="inferred from homology"/>
<sequence length="157" mass="16977">MIKTAIIAHKNKKSTSLLTFKKHISEHYKVDMVKLTPHMRRVLVLHVANGSLVRVGNKGQGVCGSSKLGEKAVKAPKVKKAPKFAKAVKLKKAADKSKKAKKPKAAAKTPKTPKRAVVNKSKVVKAKTPKESKPAAKPKVVKSKLLKRPAAKKAVKA</sequence>
<dbReference type="Gene3D" id="1.10.10.10">
    <property type="entry name" value="Winged helix-like DNA-binding domain superfamily/Winged helix DNA-binding domain"/>
    <property type="match status" value="1"/>
</dbReference>
<keyword evidence="1 2" id="KW-0238">DNA-binding</keyword>
<feature type="domain" description="H15" evidence="4">
    <location>
        <begin position="1"/>
        <end position="70"/>
    </location>
</feature>
<keyword evidence="6" id="KW-1185">Reference proteome</keyword>
<evidence type="ECO:0000256" key="1">
    <source>
        <dbReference type="ARBA" id="ARBA00023125"/>
    </source>
</evidence>